<reference evidence="2" key="1">
    <citation type="submission" date="2022-12" db="EMBL/GenBank/DDBJ databases">
        <authorList>
            <person name="Alioto T."/>
            <person name="Alioto T."/>
            <person name="Gomez Garrido J."/>
        </authorList>
    </citation>
    <scope>NUCLEOTIDE SEQUENCE</scope>
</reference>
<dbReference type="Proteomes" id="UP001178461">
    <property type="component" value="Chromosome 12"/>
</dbReference>
<dbReference type="EMBL" id="OX395137">
    <property type="protein sequence ID" value="CAI5788034.1"/>
    <property type="molecule type" value="Genomic_DNA"/>
</dbReference>
<keyword evidence="3" id="KW-1185">Reference proteome</keyword>
<evidence type="ECO:0000256" key="1">
    <source>
        <dbReference type="SAM" id="MobiDB-lite"/>
    </source>
</evidence>
<feature type="compositionally biased region" description="Basic residues" evidence="1">
    <location>
        <begin position="1"/>
        <end position="12"/>
    </location>
</feature>
<evidence type="ECO:0000313" key="3">
    <source>
        <dbReference type="Proteomes" id="UP001178461"/>
    </source>
</evidence>
<name>A0AA35PH71_9SAUR</name>
<dbReference type="AlphaFoldDB" id="A0AA35PH71"/>
<sequence>MADGRIHRRSSHYYHEVNYQLGSQTDAPKENPVAQSRTEERDPNTAPPDSMEATTPVTPTTPAPTPTPSGSPMTQRSELHRSQRVRHHPHHLDDCVLTGIRVHA</sequence>
<feature type="compositionally biased region" description="Pro residues" evidence="1">
    <location>
        <begin position="59"/>
        <end position="69"/>
    </location>
</feature>
<feature type="region of interest" description="Disordered" evidence="1">
    <location>
        <begin position="1"/>
        <end position="91"/>
    </location>
</feature>
<organism evidence="2 3">
    <name type="scientific">Podarcis lilfordi</name>
    <name type="common">Lilford's wall lizard</name>
    <dbReference type="NCBI Taxonomy" id="74358"/>
    <lineage>
        <taxon>Eukaryota</taxon>
        <taxon>Metazoa</taxon>
        <taxon>Chordata</taxon>
        <taxon>Craniata</taxon>
        <taxon>Vertebrata</taxon>
        <taxon>Euteleostomi</taxon>
        <taxon>Lepidosauria</taxon>
        <taxon>Squamata</taxon>
        <taxon>Bifurcata</taxon>
        <taxon>Unidentata</taxon>
        <taxon>Episquamata</taxon>
        <taxon>Laterata</taxon>
        <taxon>Lacertibaenia</taxon>
        <taxon>Lacertidae</taxon>
        <taxon>Podarcis</taxon>
    </lineage>
</organism>
<protein>
    <submittedName>
        <fullName evidence="2">Uncharacterized protein</fullName>
    </submittedName>
</protein>
<evidence type="ECO:0000313" key="2">
    <source>
        <dbReference type="EMBL" id="CAI5788034.1"/>
    </source>
</evidence>
<accession>A0AA35PH71</accession>
<gene>
    <name evidence="2" type="ORF">PODLI_1B016759</name>
</gene>
<proteinExistence type="predicted"/>